<gene>
    <name evidence="1" type="ORF">F4148_16125</name>
</gene>
<dbReference type="AlphaFoldDB" id="A0A6B1G543"/>
<evidence type="ECO:0000313" key="1">
    <source>
        <dbReference type="EMBL" id="MYH63211.1"/>
    </source>
</evidence>
<name>A0A6B1G543_9CHLR</name>
<organism evidence="1">
    <name type="scientific">Caldilineaceae bacterium SB0675_bin_29</name>
    <dbReference type="NCBI Taxonomy" id="2605266"/>
    <lineage>
        <taxon>Bacteria</taxon>
        <taxon>Bacillati</taxon>
        <taxon>Chloroflexota</taxon>
        <taxon>Caldilineae</taxon>
        <taxon>Caldilineales</taxon>
        <taxon>Caldilineaceae</taxon>
    </lineage>
</organism>
<accession>A0A6B1G543</accession>
<dbReference type="EMBL" id="VYDA01000570">
    <property type="protein sequence ID" value="MYH63211.1"/>
    <property type="molecule type" value="Genomic_DNA"/>
</dbReference>
<reference evidence="1" key="1">
    <citation type="submission" date="2019-09" db="EMBL/GenBank/DDBJ databases">
        <title>Characterisation of the sponge microbiome using genome-centric metagenomics.</title>
        <authorList>
            <person name="Engelberts J.P."/>
            <person name="Robbins S.J."/>
            <person name="De Goeij J.M."/>
            <person name="Aranda M."/>
            <person name="Bell S.C."/>
            <person name="Webster N.S."/>
        </authorList>
    </citation>
    <scope>NUCLEOTIDE SEQUENCE</scope>
    <source>
        <strain evidence="1">SB0675_bin_29</strain>
    </source>
</reference>
<proteinExistence type="predicted"/>
<dbReference type="Gene3D" id="2.60.120.430">
    <property type="entry name" value="Galactose-binding lectin"/>
    <property type="match status" value="1"/>
</dbReference>
<protein>
    <submittedName>
        <fullName evidence="1">Uncharacterized protein</fullName>
    </submittedName>
</protein>
<sequence length="155" mass="17122">MRKILLFAGAVAILVTLTQTAPRNLTVSRDHSELLAKRIYAYRDWQSTGVRIDQGDRVEIQAEGEWLYTPDEFHGPAGHPRFPAPSFYPVSSGSGGALIGRIGDTGGRFVVGERLNMQATQHGILYLRINDDILSDNDGWVAVRIDVTETEDSLP</sequence>
<comment type="caution">
    <text evidence="1">The sequence shown here is derived from an EMBL/GenBank/DDBJ whole genome shotgun (WGS) entry which is preliminary data.</text>
</comment>